<organism evidence="2 3">
    <name type="scientific">Desulfoprunum benzoelyticum</name>
    <dbReference type="NCBI Taxonomy" id="1506996"/>
    <lineage>
        <taxon>Bacteria</taxon>
        <taxon>Pseudomonadati</taxon>
        <taxon>Thermodesulfobacteriota</taxon>
        <taxon>Desulfobulbia</taxon>
        <taxon>Desulfobulbales</taxon>
        <taxon>Desulfobulbaceae</taxon>
        <taxon>Desulfoprunum</taxon>
    </lineage>
</organism>
<feature type="transmembrane region" description="Helical" evidence="1">
    <location>
        <begin position="39"/>
        <end position="59"/>
    </location>
</feature>
<protein>
    <submittedName>
        <fullName evidence="2">Branched-subunit amino acid transport protein</fullName>
    </submittedName>
</protein>
<dbReference type="EMBL" id="JACHEO010000035">
    <property type="protein sequence ID" value="MBB5349681.1"/>
    <property type="molecule type" value="Genomic_DNA"/>
</dbReference>
<reference evidence="2 3" key="1">
    <citation type="submission" date="2020-08" db="EMBL/GenBank/DDBJ databases">
        <title>Genomic Encyclopedia of Type Strains, Phase IV (KMG-IV): sequencing the most valuable type-strain genomes for metagenomic binning, comparative biology and taxonomic classification.</title>
        <authorList>
            <person name="Goeker M."/>
        </authorList>
    </citation>
    <scope>NUCLEOTIDE SEQUENCE [LARGE SCALE GENOMIC DNA]</scope>
    <source>
        <strain evidence="2 3">DSM 28570</strain>
    </source>
</reference>
<feature type="transmembrane region" description="Helical" evidence="1">
    <location>
        <begin position="66"/>
        <end position="83"/>
    </location>
</feature>
<dbReference type="Proteomes" id="UP000539642">
    <property type="component" value="Unassembled WGS sequence"/>
</dbReference>
<sequence length="110" mass="12074">MDQTLILLTMVGMGVVTYLPRLLPILFLSGRTLKPLMVAWLRLVPPAVLAAMLLPALLVPEKRVDLSFDNIFFWTALVAFPVSWKSKSLFATVLVGMGLVALARYCGLGN</sequence>
<feature type="transmembrane region" description="Helical" evidence="1">
    <location>
        <begin position="89"/>
        <end position="107"/>
    </location>
</feature>
<dbReference type="Pfam" id="PF05437">
    <property type="entry name" value="AzlD"/>
    <property type="match status" value="1"/>
</dbReference>
<gene>
    <name evidence="2" type="ORF">HNQ81_003438</name>
</gene>
<keyword evidence="1" id="KW-0472">Membrane</keyword>
<accession>A0A840V9T6</accession>
<evidence type="ECO:0000313" key="3">
    <source>
        <dbReference type="Proteomes" id="UP000539642"/>
    </source>
</evidence>
<keyword evidence="3" id="KW-1185">Reference proteome</keyword>
<proteinExistence type="predicted"/>
<feature type="transmembrane region" description="Helical" evidence="1">
    <location>
        <begin position="5"/>
        <end position="27"/>
    </location>
</feature>
<evidence type="ECO:0000256" key="1">
    <source>
        <dbReference type="SAM" id="Phobius"/>
    </source>
</evidence>
<evidence type="ECO:0000313" key="2">
    <source>
        <dbReference type="EMBL" id="MBB5349681.1"/>
    </source>
</evidence>
<keyword evidence="1" id="KW-0812">Transmembrane</keyword>
<name>A0A840V9T6_9BACT</name>
<dbReference type="RefSeq" id="WP_183352510.1">
    <property type="nucleotide sequence ID" value="NZ_JACHEO010000035.1"/>
</dbReference>
<keyword evidence="1" id="KW-1133">Transmembrane helix</keyword>
<comment type="caution">
    <text evidence="2">The sequence shown here is derived from an EMBL/GenBank/DDBJ whole genome shotgun (WGS) entry which is preliminary data.</text>
</comment>
<dbReference type="AlphaFoldDB" id="A0A840V9T6"/>
<dbReference type="InterPro" id="IPR008407">
    <property type="entry name" value="Brnchd-chn_aa_trnsp_AzlD"/>
</dbReference>